<keyword evidence="1" id="KW-0472">Membrane</keyword>
<sequence length="193" mass="21689">MKPVAEEKVVLQKDSHSPDIKGGRVKIALNRLRFFVRKICNAILVFFSRERVKAFVNNHLLNKDQKDEMKALSVGLGVFMGILPIWGFQMVAGIFFAFVLRLNKVLVAVFSHISFPPMIPLIIFLSYKMGGLWLGSNAMTLSFSSEISMEVIKNNFWQYLYGSISLAIVAGLVAATITYLLLKTVKRKETSIA</sequence>
<name>A0A9X2JCJ2_9SPHI</name>
<dbReference type="PANTHER" id="PTHR40547">
    <property type="entry name" value="SLL0298 PROTEIN"/>
    <property type="match status" value="1"/>
</dbReference>
<evidence type="ECO:0000256" key="1">
    <source>
        <dbReference type="SAM" id="Phobius"/>
    </source>
</evidence>
<gene>
    <name evidence="3" type="ORF">NF867_06905</name>
</gene>
<feature type="domain" description="DUF2062" evidence="2">
    <location>
        <begin position="68"/>
        <end position="189"/>
    </location>
</feature>
<dbReference type="PANTHER" id="PTHR40547:SF1">
    <property type="entry name" value="SLL0298 PROTEIN"/>
    <property type="match status" value="1"/>
</dbReference>
<organism evidence="3 4">
    <name type="scientific">Solitalea agri</name>
    <dbReference type="NCBI Taxonomy" id="2953739"/>
    <lineage>
        <taxon>Bacteria</taxon>
        <taxon>Pseudomonadati</taxon>
        <taxon>Bacteroidota</taxon>
        <taxon>Sphingobacteriia</taxon>
        <taxon>Sphingobacteriales</taxon>
        <taxon>Sphingobacteriaceae</taxon>
        <taxon>Solitalea</taxon>
    </lineage>
</organism>
<dbReference type="Pfam" id="PF09835">
    <property type="entry name" value="DUF2062"/>
    <property type="match status" value="1"/>
</dbReference>
<accession>A0A9X2JCJ2</accession>
<evidence type="ECO:0000313" key="3">
    <source>
        <dbReference type="EMBL" id="MCO4292584.1"/>
    </source>
</evidence>
<evidence type="ECO:0000259" key="2">
    <source>
        <dbReference type="Pfam" id="PF09835"/>
    </source>
</evidence>
<keyword evidence="1" id="KW-1133">Transmembrane helix</keyword>
<keyword evidence="4" id="KW-1185">Reference proteome</keyword>
<feature type="transmembrane region" description="Helical" evidence="1">
    <location>
        <begin position="105"/>
        <end position="127"/>
    </location>
</feature>
<reference evidence="3" key="1">
    <citation type="submission" date="2022-06" db="EMBL/GenBank/DDBJ databases">
        <title>Solitalea sp. MAHUQ-68 isolated from rhizospheric soil.</title>
        <authorList>
            <person name="Huq M.A."/>
        </authorList>
    </citation>
    <scope>NUCLEOTIDE SEQUENCE</scope>
    <source>
        <strain evidence="3">MAHUQ-68</strain>
    </source>
</reference>
<comment type="caution">
    <text evidence="3">The sequence shown here is derived from an EMBL/GenBank/DDBJ whole genome shotgun (WGS) entry which is preliminary data.</text>
</comment>
<dbReference type="Proteomes" id="UP001155182">
    <property type="component" value="Unassembled WGS sequence"/>
</dbReference>
<dbReference type="InterPro" id="IPR018639">
    <property type="entry name" value="DUF2062"/>
</dbReference>
<protein>
    <submittedName>
        <fullName evidence="3">DUF2062 domain-containing protein</fullName>
    </submittedName>
</protein>
<dbReference type="AlphaFoldDB" id="A0A9X2JCJ2"/>
<feature type="transmembrane region" description="Helical" evidence="1">
    <location>
        <begin position="71"/>
        <end position="98"/>
    </location>
</feature>
<proteinExistence type="predicted"/>
<evidence type="ECO:0000313" key="4">
    <source>
        <dbReference type="Proteomes" id="UP001155182"/>
    </source>
</evidence>
<dbReference type="RefSeq" id="WP_252587068.1">
    <property type="nucleotide sequence ID" value="NZ_JAMWYS010000024.1"/>
</dbReference>
<dbReference type="EMBL" id="JAMWYS010000024">
    <property type="protein sequence ID" value="MCO4292584.1"/>
    <property type="molecule type" value="Genomic_DNA"/>
</dbReference>
<feature type="transmembrane region" description="Helical" evidence="1">
    <location>
        <begin position="159"/>
        <end position="182"/>
    </location>
</feature>
<keyword evidence="1" id="KW-0812">Transmembrane</keyword>